<dbReference type="AlphaFoldDB" id="A0ABD1P352"/>
<comment type="caution">
    <text evidence="1">The sequence shown here is derived from an EMBL/GenBank/DDBJ whole genome shotgun (WGS) entry which is preliminary data.</text>
</comment>
<dbReference type="Proteomes" id="UP001604336">
    <property type="component" value="Unassembled WGS sequence"/>
</dbReference>
<reference evidence="2" key="1">
    <citation type="submission" date="2024-07" db="EMBL/GenBank/DDBJ databases">
        <title>Two chromosome-level genome assemblies of Korean endemic species Abeliophyllum distichum and Forsythia ovata (Oleaceae).</title>
        <authorList>
            <person name="Jang H."/>
        </authorList>
    </citation>
    <scope>NUCLEOTIDE SEQUENCE [LARGE SCALE GENOMIC DNA]</scope>
</reference>
<protein>
    <submittedName>
        <fullName evidence="1">Uncharacterized protein</fullName>
    </submittedName>
</protein>
<accession>A0ABD1P352</accession>
<organism evidence="1 2">
    <name type="scientific">Abeliophyllum distichum</name>
    <dbReference type="NCBI Taxonomy" id="126358"/>
    <lineage>
        <taxon>Eukaryota</taxon>
        <taxon>Viridiplantae</taxon>
        <taxon>Streptophyta</taxon>
        <taxon>Embryophyta</taxon>
        <taxon>Tracheophyta</taxon>
        <taxon>Spermatophyta</taxon>
        <taxon>Magnoliopsida</taxon>
        <taxon>eudicotyledons</taxon>
        <taxon>Gunneridae</taxon>
        <taxon>Pentapetalae</taxon>
        <taxon>asterids</taxon>
        <taxon>lamiids</taxon>
        <taxon>Lamiales</taxon>
        <taxon>Oleaceae</taxon>
        <taxon>Forsythieae</taxon>
        <taxon>Abeliophyllum</taxon>
    </lineage>
</organism>
<dbReference type="EMBL" id="JBFOLK010000054">
    <property type="protein sequence ID" value="KAL2457584.1"/>
    <property type="molecule type" value="Genomic_DNA"/>
</dbReference>
<evidence type="ECO:0000313" key="1">
    <source>
        <dbReference type="EMBL" id="KAL2457584.1"/>
    </source>
</evidence>
<proteinExistence type="predicted"/>
<gene>
    <name evidence="1" type="ORF">Adt_46326</name>
</gene>
<keyword evidence="2" id="KW-1185">Reference proteome</keyword>
<name>A0ABD1P352_9LAMI</name>
<sequence length="143" mass="16666">MASNLSTDSQSSLITVDEPEELEITEFDATMLRELLEEPKEEVQDDKVYCMMQSMEIGKNSPVKDNYQCLDSMIDNIQDVDWLRLMEESPFPCDDIGVWYQDVCTYETRDIVETRDFHEYFCTPNSALVPSDEIAYIGLWEHN</sequence>
<evidence type="ECO:0000313" key="2">
    <source>
        <dbReference type="Proteomes" id="UP001604336"/>
    </source>
</evidence>